<dbReference type="OrthoDB" id="9803265at2"/>
<gene>
    <name evidence="2" type="ORF">L323_00130</name>
</gene>
<organism evidence="2 3">
    <name type="scientific">Ruminiclostridium papyrosolvens C7</name>
    <dbReference type="NCBI Taxonomy" id="1330534"/>
    <lineage>
        <taxon>Bacteria</taxon>
        <taxon>Bacillati</taxon>
        <taxon>Bacillota</taxon>
        <taxon>Clostridia</taxon>
        <taxon>Eubacteriales</taxon>
        <taxon>Oscillospiraceae</taxon>
        <taxon>Ruminiclostridium</taxon>
    </lineage>
</organism>
<dbReference type="Proteomes" id="UP000016860">
    <property type="component" value="Unassembled WGS sequence"/>
</dbReference>
<dbReference type="PATRIC" id="fig|1330534.3.peg.26"/>
<accession>U4R7E3</accession>
<name>U4R7E3_9FIRM</name>
<protein>
    <submittedName>
        <fullName evidence="2">Membrane protein</fullName>
    </submittedName>
</protein>
<dbReference type="RefSeq" id="WP_020813698.1">
    <property type="nucleotide sequence ID" value="NZ_ATAY01000004.1"/>
</dbReference>
<evidence type="ECO:0000256" key="1">
    <source>
        <dbReference type="SAM" id="Phobius"/>
    </source>
</evidence>
<dbReference type="InterPro" id="IPR032531">
    <property type="entry name" value="DUF4956"/>
</dbReference>
<dbReference type="EMBL" id="ATAY01000004">
    <property type="protein sequence ID" value="EPR14458.1"/>
    <property type="molecule type" value="Genomic_DNA"/>
</dbReference>
<keyword evidence="1" id="KW-0472">Membrane</keyword>
<evidence type="ECO:0000313" key="2">
    <source>
        <dbReference type="EMBL" id="EPR14458.1"/>
    </source>
</evidence>
<sequence length="223" mass="24218">MNFNDIFKSNFIEKVSSFSPLDMVIALAVSFALGLFIFYVYKKTFNGVMYSASFGVSLLAMTLITTLIILAVTSNVILSLGMVGALSIVRFRSAIKEPMDIAFLFWSISAGIVTGAGLIPLGVFGSLFIGVVMVLFVNKKTTDNPYILVVNCTDEKAEKLVNSAISDNVKKHMIKSKAVTTSGIELTVEVRLKDSTTEFVNRISDIGGVTNTVLVSYNGEYMS</sequence>
<dbReference type="AlphaFoldDB" id="U4R7E3"/>
<comment type="caution">
    <text evidence="2">The sequence shown here is derived from an EMBL/GenBank/DDBJ whole genome shotgun (WGS) entry which is preliminary data.</text>
</comment>
<reference evidence="2 3" key="1">
    <citation type="journal article" date="2013" name="Genome Announc.">
        <title>Draft Genome Sequence of the Cellulolytic Bacterium Clostridium papyrosolvens C7 (ATCC 700395).</title>
        <authorList>
            <person name="Zepeda V."/>
            <person name="Dassa B."/>
            <person name="Borovok I."/>
            <person name="Lamed R."/>
            <person name="Bayer E.A."/>
            <person name="Cate J.H."/>
        </authorList>
    </citation>
    <scope>NUCLEOTIDE SEQUENCE [LARGE SCALE GENOMIC DNA]</scope>
    <source>
        <strain evidence="2 3">C7</strain>
    </source>
</reference>
<dbReference type="Pfam" id="PF16316">
    <property type="entry name" value="DUF4956"/>
    <property type="match status" value="1"/>
</dbReference>
<feature type="transmembrane region" description="Helical" evidence="1">
    <location>
        <begin position="48"/>
        <end position="70"/>
    </location>
</feature>
<keyword evidence="1" id="KW-1133">Transmembrane helix</keyword>
<feature type="transmembrane region" description="Helical" evidence="1">
    <location>
        <begin position="23"/>
        <end position="41"/>
    </location>
</feature>
<feature type="transmembrane region" description="Helical" evidence="1">
    <location>
        <begin position="103"/>
        <end position="136"/>
    </location>
</feature>
<keyword evidence="1" id="KW-0812">Transmembrane</keyword>
<proteinExistence type="predicted"/>
<dbReference type="STRING" id="1330534.L323_00130"/>
<evidence type="ECO:0000313" key="3">
    <source>
        <dbReference type="Proteomes" id="UP000016860"/>
    </source>
</evidence>